<dbReference type="EMBL" id="RSCM01000011">
    <property type="protein sequence ID" value="RUS95115.1"/>
    <property type="molecule type" value="Genomic_DNA"/>
</dbReference>
<keyword evidence="4" id="KW-1185">Reference proteome</keyword>
<sequence length="96" mass="10495">MSSTSSVNDARVTARISAQVKETLEQAAALSGATLNQFLVQSALKEAHKILEAERVIHLSQQDADIVFSLIENPPEPNSALKAAAVKHKEFFRENH</sequence>
<dbReference type="Gene3D" id="1.20.890.30">
    <property type="entry name" value="VCA0319-like"/>
    <property type="match status" value="1"/>
</dbReference>
<gene>
    <name evidence="3" type="ORF">DSM107003_33150</name>
</gene>
<dbReference type="NCBIfam" id="NF041551">
    <property type="entry name" value="YlcI_YnfO_N"/>
    <property type="match status" value="1"/>
</dbReference>
<dbReference type="Pfam" id="PF08681">
    <property type="entry name" value="TacA1"/>
    <property type="match status" value="1"/>
</dbReference>
<dbReference type="Gene3D" id="1.10.1220.10">
    <property type="entry name" value="Met repressor-like"/>
    <property type="match status" value="1"/>
</dbReference>
<name>A0A3S1C151_ANAVA</name>
<dbReference type="GO" id="GO:0006355">
    <property type="term" value="P:regulation of DNA-templated transcription"/>
    <property type="evidence" value="ECO:0007669"/>
    <property type="project" value="InterPro"/>
</dbReference>
<dbReference type="RefSeq" id="WP_127055197.1">
    <property type="nucleotide sequence ID" value="NZ_RSCM01000011.1"/>
</dbReference>
<dbReference type="PANTHER" id="PTHR35401:SF2">
    <property type="entry name" value="ABC-TYPE TRANSPORT SYSTEM"/>
    <property type="match status" value="1"/>
</dbReference>
<comment type="caution">
    <text evidence="3">The sequence shown here is derived from an EMBL/GenBank/DDBJ whole genome shotgun (WGS) entry which is preliminary data.</text>
</comment>
<dbReference type="OrthoDB" id="5297731at2"/>
<comment type="similarity">
    <text evidence="2">Belongs to the TacA antitoxin family.</text>
</comment>
<keyword evidence="1" id="KW-1277">Toxin-antitoxin system</keyword>
<evidence type="ECO:0000256" key="1">
    <source>
        <dbReference type="ARBA" id="ARBA00022649"/>
    </source>
</evidence>
<dbReference type="AlphaFoldDB" id="A0A3S1C151"/>
<evidence type="ECO:0000313" key="3">
    <source>
        <dbReference type="EMBL" id="RUS95115.1"/>
    </source>
</evidence>
<accession>A0A3S1C151</accession>
<evidence type="ECO:0000313" key="4">
    <source>
        <dbReference type="Proteomes" id="UP000276103"/>
    </source>
</evidence>
<reference evidence="3 4" key="1">
    <citation type="journal article" date="2019" name="Genome Biol. Evol.">
        <title>Day and night: Metabolic profiles and evolutionary relationships of six axenic non-marine cyanobacteria.</title>
        <authorList>
            <person name="Will S.E."/>
            <person name="Henke P."/>
            <person name="Boedeker C."/>
            <person name="Huang S."/>
            <person name="Brinkmann H."/>
            <person name="Rohde M."/>
            <person name="Jarek M."/>
            <person name="Friedl T."/>
            <person name="Seufert S."/>
            <person name="Schumacher M."/>
            <person name="Overmann J."/>
            <person name="Neumann-Schaal M."/>
            <person name="Petersen J."/>
        </authorList>
    </citation>
    <scope>NUCLEOTIDE SEQUENCE [LARGE SCALE GENOMIC DNA]</scope>
    <source>
        <strain evidence="3 4">SAG 1403-4b</strain>
    </source>
</reference>
<dbReference type="Proteomes" id="UP000276103">
    <property type="component" value="Unassembled WGS sequence"/>
</dbReference>
<evidence type="ECO:0000256" key="2">
    <source>
        <dbReference type="ARBA" id="ARBA00049988"/>
    </source>
</evidence>
<dbReference type="InterPro" id="IPR014795">
    <property type="entry name" value="TacA_1-like"/>
</dbReference>
<evidence type="ECO:0008006" key="5">
    <source>
        <dbReference type="Google" id="ProtNLM"/>
    </source>
</evidence>
<dbReference type="InterPro" id="IPR010985">
    <property type="entry name" value="Ribbon_hlx_hlx"/>
</dbReference>
<dbReference type="PANTHER" id="PTHR35401">
    <property type="entry name" value="COPG FAMILY HELIX-TURN-HELIX PROTEIN-RELATED-RELATED"/>
    <property type="match status" value="1"/>
</dbReference>
<dbReference type="InterPro" id="IPR013321">
    <property type="entry name" value="Arc_rbn_hlx_hlx"/>
</dbReference>
<proteinExistence type="inferred from homology"/>
<dbReference type="SUPFAM" id="SSF47598">
    <property type="entry name" value="Ribbon-helix-helix"/>
    <property type="match status" value="1"/>
</dbReference>
<organism evidence="3 4">
    <name type="scientific">Trichormus variabilis SAG 1403-4b</name>
    <dbReference type="NCBI Taxonomy" id="447716"/>
    <lineage>
        <taxon>Bacteria</taxon>
        <taxon>Bacillati</taxon>
        <taxon>Cyanobacteriota</taxon>
        <taxon>Cyanophyceae</taxon>
        <taxon>Nostocales</taxon>
        <taxon>Nostocaceae</taxon>
        <taxon>Trichormus</taxon>
    </lineage>
</organism>
<protein>
    <recommendedName>
        <fullName evidence="5">DUF1778 domain-containing protein</fullName>
    </recommendedName>
</protein>